<dbReference type="EMBL" id="CP000605">
    <property type="protein sequence ID" value="ACD97636.1"/>
    <property type="molecule type" value="Genomic_DNA"/>
</dbReference>
<protein>
    <submittedName>
        <fullName evidence="1">Uncharacterized protein</fullName>
    </submittedName>
</protein>
<organism evidence="1 2">
    <name type="scientific">Bifidobacterium longum (strain DJO10A)</name>
    <dbReference type="NCBI Taxonomy" id="205913"/>
    <lineage>
        <taxon>Bacteria</taxon>
        <taxon>Bacillati</taxon>
        <taxon>Actinomycetota</taxon>
        <taxon>Actinomycetes</taxon>
        <taxon>Bifidobacteriales</taxon>
        <taxon>Bifidobacteriaceae</taxon>
        <taxon>Bifidobacterium</taxon>
    </lineage>
</organism>
<dbReference type="HOGENOM" id="CLU_2663720_0_0_11"/>
<sequence>MLLKVNREIDRCKRVMRERVWPHIHQVLAQCTVGAVKNPGEPEMPAAFITRAVSGQVNFQPLAVGEPWGTSWGTT</sequence>
<dbReference type="Proteomes" id="UP000002419">
    <property type="component" value="Chromosome"/>
</dbReference>
<accession>B3DQP0</accession>
<dbReference type="AlphaFoldDB" id="B3DQP0"/>
<reference evidence="1 2" key="1">
    <citation type="journal article" date="2006" name="Appl. Environ. Microbiol.">
        <title>Sequence analysis of two cryptic plasmids from Bifidobacterium longum DJO10A and construction of a shuttle cloning vector.</title>
        <authorList>
            <person name="Lee J.H."/>
            <person name="O'Sullivan D.J."/>
        </authorList>
    </citation>
    <scope>NUCLEOTIDE SEQUENCE [LARGE SCALE GENOMIC DNA]</scope>
    <source>
        <strain evidence="1 2">DJO10A</strain>
    </source>
</reference>
<dbReference type="KEGG" id="blj:BLD_0190"/>
<name>B3DQP0_BIFLD</name>
<evidence type="ECO:0000313" key="1">
    <source>
        <dbReference type="EMBL" id="ACD97636.1"/>
    </source>
</evidence>
<proteinExistence type="predicted"/>
<evidence type="ECO:0000313" key="2">
    <source>
        <dbReference type="Proteomes" id="UP000002419"/>
    </source>
</evidence>
<gene>
    <name evidence="1" type="ordered locus">BLD_0190</name>
</gene>
<reference evidence="1 2" key="2">
    <citation type="journal article" date="2008" name="BMC Genomics">
        <title>Comparative genomic analysis of the gut bacterium Bifidobacterium longum reveals loci susceptible to deletion during pure culture growth.</title>
        <authorList>
            <person name="Lee J.H."/>
            <person name="Karamychev V.N."/>
            <person name="Kozyavkin S.A."/>
            <person name="Mills D."/>
            <person name="Pavlov A.R."/>
            <person name="Pavlova N.V."/>
            <person name="Polouchine N.N."/>
            <person name="Richardson P.M."/>
            <person name="Shakhova V.V."/>
            <person name="Slesarev A.I."/>
            <person name="Weimer B."/>
            <person name="O'Sullivan D.J."/>
        </authorList>
    </citation>
    <scope>NUCLEOTIDE SEQUENCE [LARGE SCALE GENOMIC DNA]</scope>
    <source>
        <strain evidence="1 2">DJO10A</strain>
    </source>
</reference>